<comment type="caution">
    <text evidence="6">Lacks conserved residue(s) required for the propagation of feature annotation.</text>
</comment>
<dbReference type="InterPro" id="IPR036961">
    <property type="entry name" value="Kinesin_motor_dom_sf"/>
</dbReference>
<dbReference type="AlphaFoldDB" id="A0A8C9G613"/>
<dbReference type="GO" id="GO:0016459">
    <property type="term" value="C:myosin complex"/>
    <property type="evidence" value="ECO:0007669"/>
    <property type="project" value="UniProtKB-KW"/>
</dbReference>
<comment type="similarity">
    <text evidence="6">Belongs to the TRAFAC class myosin-kinesin ATPase superfamily. Myosin family.</text>
</comment>
<proteinExistence type="inferred from homology"/>
<dbReference type="GO" id="GO:0051015">
    <property type="term" value="F:actin filament binding"/>
    <property type="evidence" value="ECO:0007669"/>
    <property type="project" value="TreeGrafter"/>
</dbReference>
<dbReference type="GO" id="GO:0000146">
    <property type="term" value="F:microfilament motor activity"/>
    <property type="evidence" value="ECO:0007669"/>
    <property type="project" value="TreeGrafter"/>
</dbReference>
<keyword evidence="9" id="KW-1185">Reference proteome</keyword>
<dbReference type="GO" id="GO:0006897">
    <property type="term" value="P:endocytosis"/>
    <property type="evidence" value="ECO:0007669"/>
    <property type="project" value="TreeGrafter"/>
</dbReference>
<evidence type="ECO:0000259" key="7">
    <source>
        <dbReference type="PROSITE" id="PS51456"/>
    </source>
</evidence>
<keyword evidence="2" id="KW-0067">ATP-binding</keyword>
<evidence type="ECO:0000256" key="5">
    <source>
        <dbReference type="ARBA" id="ARBA00023203"/>
    </source>
</evidence>
<keyword evidence="5 6" id="KW-0009">Actin-binding</keyword>
<evidence type="ECO:0000313" key="9">
    <source>
        <dbReference type="Proteomes" id="UP000694428"/>
    </source>
</evidence>
<dbReference type="Ensembl" id="ENSPSTT00000025190.1">
    <property type="protein sequence ID" value="ENSPSTP00000023939.1"/>
    <property type="gene ID" value="ENSPSTG00000017660.1"/>
</dbReference>
<name>A0A8C9G613_PAVCR</name>
<dbReference type="SUPFAM" id="SSF52540">
    <property type="entry name" value="P-loop containing nucleoside triphosphate hydrolases"/>
    <property type="match status" value="1"/>
</dbReference>
<evidence type="ECO:0000256" key="6">
    <source>
        <dbReference type="PROSITE-ProRule" id="PRU00782"/>
    </source>
</evidence>
<organism evidence="8 9">
    <name type="scientific">Pavo cristatus</name>
    <name type="common">Indian peafowl</name>
    <name type="synonym">Blue peafowl</name>
    <dbReference type="NCBI Taxonomy" id="9049"/>
    <lineage>
        <taxon>Eukaryota</taxon>
        <taxon>Metazoa</taxon>
        <taxon>Chordata</taxon>
        <taxon>Craniata</taxon>
        <taxon>Vertebrata</taxon>
        <taxon>Euteleostomi</taxon>
        <taxon>Archelosauria</taxon>
        <taxon>Archosauria</taxon>
        <taxon>Dinosauria</taxon>
        <taxon>Saurischia</taxon>
        <taxon>Theropoda</taxon>
        <taxon>Coelurosauria</taxon>
        <taxon>Aves</taxon>
        <taxon>Neognathae</taxon>
        <taxon>Galloanserae</taxon>
        <taxon>Galliformes</taxon>
        <taxon>Phasianidae</taxon>
        <taxon>Phasianinae</taxon>
        <taxon>Pavo</taxon>
    </lineage>
</organism>
<protein>
    <recommendedName>
        <fullName evidence="7">Myosin motor domain-containing protein</fullName>
    </recommendedName>
</protein>
<accession>A0A8C9G613</accession>
<dbReference type="GO" id="GO:0005524">
    <property type="term" value="F:ATP binding"/>
    <property type="evidence" value="ECO:0007669"/>
    <property type="project" value="UniProtKB-KW"/>
</dbReference>
<keyword evidence="3 6" id="KW-0518">Myosin</keyword>
<dbReference type="Proteomes" id="UP000694428">
    <property type="component" value="Unplaced"/>
</dbReference>
<evidence type="ECO:0000256" key="2">
    <source>
        <dbReference type="ARBA" id="ARBA00022840"/>
    </source>
</evidence>
<evidence type="ECO:0000313" key="8">
    <source>
        <dbReference type="Ensembl" id="ENSPSTP00000023939.1"/>
    </source>
</evidence>
<dbReference type="PANTHER" id="PTHR13140:SF341">
    <property type="entry name" value="UNCONVENTIONAL MYOSIN-IE"/>
    <property type="match status" value="1"/>
</dbReference>
<dbReference type="GO" id="GO:0032835">
    <property type="term" value="P:glomerulus development"/>
    <property type="evidence" value="ECO:0007669"/>
    <property type="project" value="TreeGrafter"/>
</dbReference>
<reference evidence="8" key="2">
    <citation type="submission" date="2025-09" db="UniProtKB">
        <authorList>
            <consortium name="Ensembl"/>
        </authorList>
    </citation>
    <scope>IDENTIFICATION</scope>
</reference>
<dbReference type="GO" id="GO:0007015">
    <property type="term" value="P:actin filament organization"/>
    <property type="evidence" value="ECO:0007669"/>
    <property type="project" value="TreeGrafter"/>
</dbReference>
<dbReference type="Gene3D" id="3.40.850.10">
    <property type="entry name" value="Kinesin motor domain"/>
    <property type="match status" value="1"/>
</dbReference>
<dbReference type="GO" id="GO:0005902">
    <property type="term" value="C:microvillus"/>
    <property type="evidence" value="ECO:0007669"/>
    <property type="project" value="TreeGrafter"/>
</dbReference>
<dbReference type="GO" id="GO:0005737">
    <property type="term" value="C:cytoplasm"/>
    <property type="evidence" value="ECO:0007669"/>
    <property type="project" value="TreeGrafter"/>
</dbReference>
<dbReference type="PRINTS" id="PR00193">
    <property type="entry name" value="MYOSINHEAVY"/>
</dbReference>
<dbReference type="GO" id="GO:0005886">
    <property type="term" value="C:plasma membrane"/>
    <property type="evidence" value="ECO:0007669"/>
    <property type="project" value="TreeGrafter"/>
</dbReference>
<dbReference type="InterPro" id="IPR001609">
    <property type="entry name" value="Myosin_head_motor_dom-like"/>
</dbReference>
<reference evidence="8" key="1">
    <citation type="submission" date="2025-08" db="UniProtKB">
        <authorList>
            <consortium name="Ensembl"/>
        </authorList>
    </citation>
    <scope>IDENTIFICATION</scope>
</reference>
<keyword evidence="1" id="KW-0547">Nucleotide-binding</keyword>
<dbReference type="PROSITE" id="PS51456">
    <property type="entry name" value="MYOSIN_MOTOR"/>
    <property type="match status" value="1"/>
</dbReference>
<evidence type="ECO:0000256" key="3">
    <source>
        <dbReference type="ARBA" id="ARBA00023123"/>
    </source>
</evidence>
<sequence>MGSKGHYRYHWQSHNVKHSGVDDMVLLSKITEDSIVENLKKRYMDDYIFTYIGSVLISVNPFKQMPYFGEKEIEMYQGATCPRIEDQGSHPVWVGAVDENDPITAPGCSGSGTI</sequence>
<dbReference type="InterPro" id="IPR027417">
    <property type="entry name" value="P-loop_NTPase"/>
</dbReference>
<dbReference type="Pfam" id="PF00063">
    <property type="entry name" value="Myosin_head"/>
    <property type="match status" value="1"/>
</dbReference>
<evidence type="ECO:0000256" key="1">
    <source>
        <dbReference type="ARBA" id="ARBA00022741"/>
    </source>
</evidence>
<keyword evidence="4" id="KW-0505">Motor protein</keyword>
<evidence type="ECO:0000256" key="4">
    <source>
        <dbReference type="ARBA" id="ARBA00023175"/>
    </source>
</evidence>
<feature type="domain" description="Myosin motor" evidence="7">
    <location>
        <begin position="19"/>
        <end position="114"/>
    </location>
</feature>
<dbReference type="PANTHER" id="PTHR13140">
    <property type="entry name" value="MYOSIN"/>
    <property type="match status" value="1"/>
</dbReference>